<comment type="caution">
    <text evidence="2">The sequence shown here is derived from an EMBL/GenBank/DDBJ whole genome shotgun (WGS) entry which is preliminary data.</text>
</comment>
<dbReference type="SUPFAM" id="SSF74650">
    <property type="entry name" value="Galactose mutarotase-like"/>
    <property type="match status" value="1"/>
</dbReference>
<name>A0A8S3ZS19_9EUPU</name>
<dbReference type="Pfam" id="PF21260">
    <property type="entry name" value="Laman-like_dom"/>
    <property type="match status" value="1"/>
</dbReference>
<evidence type="ECO:0000313" key="2">
    <source>
        <dbReference type="EMBL" id="CAG5130758.1"/>
    </source>
</evidence>
<dbReference type="InterPro" id="IPR011013">
    <property type="entry name" value="Gal_mutarotase_sf_dom"/>
</dbReference>
<proteinExistence type="predicted"/>
<dbReference type="AlphaFoldDB" id="A0A8S3ZS19"/>
<dbReference type="PANTHER" id="PTHR11607">
    <property type="entry name" value="ALPHA-MANNOSIDASE"/>
    <property type="match status" value="1"/>
</dbReference>
<feature type="non-terminal residue" evidence="2">
    <location>
        <position position="1"/>
    </location>
</feature>
<dbReference type="InterPro" id="IPR048534">
    <property type="entry name" value="Man2a1-like_dom"/>
</dbReference>
<gene>
    <name evidence="2" type="ORF">CUNI_LOCUS16316</name>
</gene>
<dbReference type="InterPro" id="IPR013780">
    <property type="entry name" value="Glyco_hydro_b"/>
</dbReference>
<dbReference type="InterPro" id="IPR050843">
    <property type="entry name" value="Glycosyl_Hydrlase_38"/>
</dbReference>
<dbReference type="PANTHER" id="PTHR11607:SF3">
    <property type="entry name" value="LYSOSOMAL ALPHA-MANNOSIDASE"/>
    <property type="match status" value="1"/>
</dbReference>
<evidence type="ECO:0000259" key="1">
    <source>
        <dbReference type="Pfam" id="PF21260"/>
    </source>
</evidence>
<keyword evidence="3" id="KW-1185">Reference proteome</keyword>
<dbReference type="GO" id="GO:0005764">
    <property type="term" value="C:lysosome"/>
    <property type="evidence" value="ECO:0007669"/>
    <property type="project" value="TreeGrafter"/>
</dbReference>
<accession>A0A8S3ZS19</accession>
<dbReference type="EMBL" id="CAJHNH020004234">
    <property type="protein sequence ID" value="CAG5130758.1"/>
    <property type="molecule type" value="Genomic_DNA"/>
</dbReference>
<organism evidence="2 3">
    <name type="scientific">Candidula unifasciata</name>
    <dbReference type="NCBI Taxonomy" id="100452"/>
    <lineage>
        <taxon>Eukaryota</taxon>
        <taxon>Metazoa</taxon>
        <taxon>Spiralia</taxon>
        <taxon>Lophotrochozoa</taxon>
        <taxon>Mollusca</taxon>
        <taxon>Gastropoda</taxon>
        <taxon>Heterobranchia</taxon>
        <taxon>Euthyneura</taxon>
        <taxon>Panpulmonata</taxon>
        <taxon>Eupulmonata</taxon>
        <taxon>Stylommatophora</taxon>
        <taxon>Helicina</taxon>
        <taxon>Helicoidea</taxon>
        <taxon>Geomitridae</taxon>
        <taxon>Candidula</taxon>
    </lineage>
</organism>
<dbReference type="GO" id="GO:0005975">
    <property type="term" value="P:carbohydrate metabolic process"/>
    <property type="evidence" value="ECO:0007669"/>
    <property type="project" value="InterPro"/>
</dbReference>
<feature type="domain" description="Lysosomal alpha-mannosidase-like central" evidence="1">
    <location>
        <begin position="77"/>
        <end position="118"/>
    </location>
</feature>
<feature type="non-terminal residue" evidence="2">
    <location>
        <position position="118"/>
    </location>
</feature>
<evidence type="ECO:0000313" key="3">
    <source>
        <dbReference type="Proteomes" id="UP000678393"/>
    </source>
</evidence>
<dbReference type="Gene3D" id="2.60.40.1180">
    <property type="entry name" value="Golgi alpha-mannosidase II"/>
    <property type="match status" value="1"/>
</dbReference>
<dbReference type="GO" id="GO:0004559">
    <property type="term" value="F:alpha-mannosidase activity"/>
    <property type="evidence" value="ECO:0007669"/>
    <property type="project" value="TreeGrafter"/>
</dbReference>
<dbReference type="GO" id="GO:0030246">
    <property type="term" value="F:carbohydrate binding"/>
    <property type="evidence" value="ECO:0007669"/>
    <property type="project" value="InterPro"/>
</dbReference>
<reference evidence="2" key="1">
    <citation type="submission" date="2021-04" db="EMBL/GenBank/DDBJ databases">
        <authorList>
            <consortium name="Molecular Ecology Group"/>
        </authorList>
    </citation>
    <scope>NUCLEOTIDE SEQUENCE</scope>
</reference>
<dbReference type="Proteomes" id="UP000678393">
    <property type="component" value="Unassembled WGS sequence"/>
</dbReference>
<sequence>HVVNDAYSRLLYIAGPTPPTQVFCTYLNISICNNTETLSGFEVTLYNPIGRVVESIARLPVSGSSYVVYAEDGATVVPSDVHPISQDTFRIPTPEARTATNELVFSATLPPVGFVTYF</sequence>
<protein>
    <recommendedName>
        <fullName evidence="1">Lysosomal alpha-mannosidase-like central domain-containing protein</fullName>
    </recommendedName>
</protein>